<protein>
    <submittedName>
        <fullName evidence="3">Aldolase</fullName>
    </submittedName>
</protein>
<dbReference type="InterPro" id="IPR001303">
    <property type="entry name" value="Aldolase_II/adducin_N"/>
</dbReference>
<comment type="similarity">
    <text evidence="1">Belongs to the aldolase class II family.</text>
</comment>
<feature type="domain" description="Class II aldolase/adducin N-terminal" evidence="2">
    <location>
        <begin position="8"/>
        <end position="187"/>
    </location>
</feature>
<dbReference type="GO" id="GO:0051015">
    <property type="term" value="F:actin filament binding"/>
    <property type="evidence" value="ECO:0007669"/>
    <property type="project" value="TreeGrafter"/>
</dbReference>
<proteinExistence type="inferred from homology"/>
<dbReference type="EMBL" id="AVFL01000003">
    <property type="protein sequence ID" value="EWY41692.1"/>
    <property type="molecule type" value="Genomic_DNA"/>
</dbReference>
<dbReference type="OrthoDB" id="5291399at2"/>
<evidence type="ECO:0000313" key="3">
    <source>
        <dbReference type="EMBL" id="EWY41692.1"/>
    </source>
</evidence>
<dbReference type="SMART" id="SM01007">
    <property type="entry name" value="Aldolase_II"/>
    <property type="match status" value="1"/>
</dbReference>
<organism evidence="3 4">
    <name type="scientific">Skermanella stibiiresistens SB22</name>
    <dbReference type="NCBI Taxonomy" id="1385369"/>
    <lineage>
        <taxon>Bacteria</taxon>
        <taxon>Pseudomonadati</taxon>
        <taxon>Pseudomonadota</taxon>
        <taxon>Alphaproteobacteria</taxon>
        <taxon>Rhodospirillales</taxon>
        <taxon>Azospirillaceae</taxon>
        <taxon>Skermanella</taxon>
    </lineage>
</organism>
<dbReference type="Pfam" id="PF00596">
    <property type="entry name" value="Aldolase_II"/>
    <property type="match status" value="1"/>
</dbReference>
<dbReference type="PANTHER" id="PTHR10672">
    <property type="entry name" value="ADDUCIN"/>
    <property type="match status" value="1"/>
</dbReference>
<dbReference type="InterPro" id="IPR036409">
    <property type="entry name" value="Aldolase_II/adducin_N_sf"/>
</dbReference>
<gene>
    <name evidence="3" type="ORF">N825_24440</name>
</gene>
<dbReference type="Gene3D" id="3.40.225.10">
    <property type="entry name" value="Class II aldolase/adducin N-terminal domain"/>
    <property type="match status" value="1"/>
</dbReference>
<dbReference type="GO" id="GO:0005856">
    <property type="term" value="C:cytoskeleton"/>
    <property type="evidence" value="ECO:0007669"/>
    <property type="project" value="TreeGrafter"/>
</dbReference>
<evidence type="ECO:0000313" key="4">
    <source>
        <dbReference type="Proteomes" id="UP000019486"/>
    </source>
</evidence>
<dbReference type="AlphaFoldDB" id="W9HAI0"/>
<dbReference type="PANTHER" id="PTHR10672:SF3">
    <property type="entry name" value="PROTEIN HU-LI TAI SHAO"/>
    <property type="match status" value="1"/>
</dbReference>
<keyword evidence="4" id="KW-1185">Reference proteome</keyword>
<dbReference type="RefSeq" id="WP_051511608.1">
    <property type="nucleotide sequence ID" value="NZ_AVFL01000003.1"/>
</dbReference>
<dbReference type="STRING" id="1385369.N825_24440"/>
<dbReference type="SUPFAM" id="SSF53639">
    <property type="entry name" value="AraD/HMP-PK domain-like"/>
    <property type="match status" value="1"/>
</dbReference>
<accession>W9HAI0</accession>
<comment type="caution">
    <text evidence="3">The sequence shown here is derived from an EMBL/GenBank/DDBJ whole genome shotgun (WGS) entry which is preliminary data.</text>
</comment>
<reference evidence="3 4" key="1">
    <citation type="submission" date="2013-08" db="EMBL/GenBank/DDBJ databases">
        <title>The genome sequence of Skermanella stibiiresistens.</title>
        <authorList>
            <person name="Zhu W."/>
            <person name="Wang G."/>
        </authorList>
    </citation>
    <scope>NUCLEOTIDE SEQUENCE [LARGE SCALE GENOMIC DNA]</scope>
    <source>
        <strain evidence="3 4">SB22</strain>
    </source>
</reference>
<name>W9HAI0_9PROT</name>
<dbReference type="Proteomes" id="UP000019486">
    <property type="component" value="Unassembled WGS sequence"/>
</dbReference>
<evidence type="ECO:0000256" key="1">
    <source>
        <dbReference type="ARBA" id="ARBA00037961"/>
    </source>
</evidence>
<evidence type="ECO:0000259" key="2">
    <source>
        <dbReference type="SMART" id="SM01007"/>
    </source>
</evidence>
<sequence length="253" mass="27539">MRRDALEERLVEGCKVLADDGQGDLIWGHVSARVPGLDETILMKPAGFGLDEIERPNLITVNLDGEKTAGLDPLHVEVFIHTEILRARSDVQAVVHTHPIHAVAFSALDRPLIAISHEGAMFCEGLPVFDQTSDLIVNPRLGQDVANRLGDANAVLLRNHGIVTVGRSVEEAVMTAIMLEKACRTQLLAEAAGEIKASTGLEEARAKRQRIYGPRSLESAFRYCVRRQHARTCGCRGNGVSAVILEEKGVIEA</sequence>
<dbReference type="InterPro" id="IPR051017">
    <property type="entry name" value="Aldolase-II_Adducin_sf"/>
</dbReference>